<dbReference type="Pfam" id="PF22566">
    <property type="entry name" value="UBA_8"/>
    <property type="match status" value="1"/>
</dbReference>
<evidence type="ECO:0000259" key="3">
    <source>
        <dbReference type="Pfam" id="PF22566"/>
    </source>
</evidence>
<dbReference type="SUPFAM" id="SSF46934">
    <property type="entry name" value="UBA-like"/>
    <property type="match status" value="1"/>
</dbReference>
<dbReference type="Gene3D" id="1.10.8.10">
    <property type="entry name" value="DNA helicase RuvA subunit, C-terminal domain"/>
    <property type="match status" value="1"/>
</dbReference>
<reference evidence="5" key="1">
    <citation type="submission" date="2025-08" db="UniProtKB">
        <authorList>
            <consortium name="RefSeq"/>
        </authorList>
    </citation>
    <scope>IDENTIFICATION</scope>
    <source>
        <strain evidence="5">Wakin</strain>
        <tissue evidence="5">Muscle</tissue>
    </source>
</reference>
<protein>
    <submittedName>
        <fullName evidence="5">UBA-like domain-containing protein 2</fullName>
    </submittedName>
</protein>
<dbReference type="AlphaFoldDB" id="A0A6P6JTM5"/>
<feature type="compositionally biased region" description="Basic residues" evidence="2">
    <location>
        <begin position="183"/>
        <end position="193"/>
    </location>
</feature>
<dbReference type="InterPro" id="IPR039310">
    <property type="entry name" value="UBALD1/2"/>
</dbReference>
<sequence length="220" mass="24153">MRWLLLLEGEQEEKGLAATLAFNEDTRIVRSFPFTGVAEERTAAMSVNMDELRHQVMINQFVLTAGCAADQAKQLLQAAHWQFETALSSFFQEANIPSHHQMMCTPRNTPATPPNFPDAITMFSKLRTSECTGGNGAGASAQVSMACSPPPHASAQGFTSFWASSPPNHQPVWLPPSSPTGHHALHHHHHHMHQPPTWPPVSQSTNGQQTPFISALHGQR</sequence>
<keyword evidence="4" id="KW-1185">Reference proteome</keyword>
<gene>
    <name evidence="5" type="primary">ubald2</name>
</gene>
<feature type="region of interest" description="Disordered" evidence="2">
    <location>
        <begin position="172"/>
        <end position="220"/>
    </location>
</feature>
<accession>A0A6P6JTM5</accession>
<comment type="similarity">
    <text evidence="1">Belongs to the UBALD family.</text>
</comment>
<dbReference type="CDD" id="cd14343">
    <property type="entry name" value="UBA_F100B_like"/>
    <property type="match status" value="1"/>
</dbReference>
<dbReference type="RefSeq" id="XP_026063231.1">
    <property type="nucleotide sequence ID" value="XM_026207446.1"/>
</dbReference>
<dbReference type="InterPro" id="IPR009060">
    <property type="entry name" value="UBA-like_sf"/>
</dbReference>
<dbReference type="PANTHER" id="PTHR31993:SF6">
    <property type="entry name" value="UBA-LIKE DOMAIN-CONTAINING PROTEIN 2"/>
    <property type="match status" value="1"/>
</dbReference>
<evidence type="ECO:0000313" key="5">
    <source>
        <dbReference type="RefSeq" id="XP_026063231.1"/>
    </source>
</evidence>
<dbReference type="CTD" id="283991"/>
<dbReference type="PANTHER" id="PTHR31993">
    <property type="entry name" value="UBA-LIKE DOMAIN-CONTAINING PROTEIN 2"/>
    <property type="match status" value="1"/>
</dbReference>
<dbReference type="KEGG" id="caua:113046599"/>
<proteinExistence type="inferred from homology"/>
<dbReference type="InterPro" id="IPR054109">
    <property type="entry name" value="UBA_8"/>
</dbReference>
<name>A0A6P6JTM5_CARAU</name>
<organism evidence="4 5">
    <name type="scientific">Carassius auratus</name>
    <name type="common">Goldfish</name>
    <dbReference type="NCBI Taxonomy" id="7957"/>
    <lineage>
        <taxon>Eukaryota</taxon>
        <taxon>Metazoa</taxon>
        <taxon>Chordata</taxon>
        <taxon>Craniata</taxon>
        <taxon>Vertebrata</taxon>
        <taxon>Euteleostomi</taxon>
        <taxon>Actinopterygii</taxon>
        <taxon>Neopterygii</taxon>
        <taxon>Teleostei</taxon>
        <taxon>Ostariophysi</taxon>
        <taxon>Cypriniformes</taxon>
        <taxon>Cyprinidae</taxon>
        <taxon>Cyprininae</taxon>
        <taxon>Carassius</taxon>
    </lineage>
</organism>
<feature type="domain" description="UBA-like" evidence="3">
    <location>
        <begin position="53"/>
        <end position="97"/>
    </location>
</feature>
<evidence type="ECO:0000313" key="4">
    <source>
        <dbReference type="Proteomes" id="UP000515129"/>
    </source>
</evidence>
<evidence type="ECO:0000256" key="1">
    <source>
        <dbReference type="ARBA" id="ARBA00006090"/>
    </source>
</evidence>
<evidence type="ECO:0000256" key="2">
    <source>
        <dbReference type="SAM" id="MobiDB-lite"/>
    </source>
</evidence>
<dbReference type="Proteomes" id="UP000515129">
    <property type="component" value="Chromosome 28"/>
</dbReference>
<feature type="compositionally biased region" description="Polar residues" evidence="2">
    <location>
        <begin position="200"/>
        <end position="212"/>
    </location>
</feature>
<dbReference type="OrthoDB" id="6093553at2759"/>